<dbReference type="InterPro" id="IPR013216">
    <property type="entry name" value="Methyltransf_11"/>
</dbReference>
<keyword evidence="2" id="KW-0489">Methyltransferase</keyword>
<dbReference type="InterPro" id="IPR050508">
    <property type="entry name" value="Methyltransf_Superfamily"/>
</dbReference>
<dbReference type="Gene3D" id="3.40.50.150">
    <property type="entry name" value="Vaccinia Virus protein VP39"/>
    <property type="match status" value="1"/>
</dbReference>
<dbReference type="GO" id="GO:0008757">
    <property type="term" value="F:S-adenosylmethionine-dependent methyltransferase activity"/>
    <property type="evidence" value="ECO:0007669"/>
    <property type="project" value="InterPro"/>
</dbReference>
<dbReference type="CDD" id="cd02440">
    <property type="entry name" value="AdoMet_MTases"/>
    <property type="match status" value="1"/>
</dbReference>
<evidence type="ECO:0000313" key="2">
    <source>
        <dbReference type="EMBL" id="CUS53138.1"/>
    </source>
</evidence>
<dbReference type="EMBL" id="CZRL01000094">
    <property type="protein sequence ID" value="CUS53138.1"/>
    <property type="molecule type" value="Genomic_DNA"/>
</dbReference>
<reference evidence="2" key="1">
    <citation type="submission" date="2015-10" db="EMBL/GenBank/DDBJ databases">
        <authorList>
            <person name="Gilbert D.G."/>
        </authorList>
    </citation>
    <scope>NUCLEOTIDE SEQUENCE</scope>
</reference>
<protein>
    <submittedName>
        <fullName evidence="2">Methyltransferase</fullName>
    </submittedName>
</protein>
<organism evidence="2">
    <name type="scientific">hydrothermal vent metagenome</name>
    <dbReference type="NCBI Taxonomy" id="652676"/>
    <lineage>
        <taxon>unclassified sequences</taxon>
        <taxon>metagenomes</taxon>
        <taxon>ecological metagenomes</taxon>
    </lineage>
</organism>
<dbReference type="PANTHER" id="PTHR42912">
    <property type="entry name" value="METHYLTRANSFERASE"/>
    <property type="match status" value="1"/>
</dbReference>
<dbReference type="InterPro" id="IPR029063">
    <property type="entry name" value="SAM-dependent_MTases_sf"/>
</dbReference>
<sequence length="277" mass="30495">MSSYENYTQTSAVYDHTRVPIGLEIITAALSSGSANPDQQILLDAGCGTGIYAFALVDRVHRVEAIDLNRSMLSVARTKMRSAAEHGRIGFTLGSIAQLPLKTQSVNGVMINQVLHHLPDQAGHGWPLHHQVLKECARVLQPGGVLIINSCTHEQLEKGFWFYELIPNARTTVMRKIIPEKELDALICGVGLTLNDRLVDLDSVLQGESYFDAEAVLDYAWRKGDSIWALASNHELQTALAQVADLAAKNQLQSFMQRYDADRPALGQTSFSIAIKN</sequence>
<proteinExistence type="predicted"/>
<gene>
    <name evidence="2" type="ORF">MGWOODY_XGa2770</name>
</gene>
<feature type="domain" description="Methyltransferase type 11" evidence="1">
    <location>
        <begin position="43"/>
        <end position="148"/>
    </location>
</feature>
<name>A0A160TTM7_9ZZZZ</name>
<keyword evidence="2" id="KW-0808">Transferase</keyword>
<accession>A0A160TTM7</accession>
<dbReference type="Pfam" id="PF08241">
    <property type="entry name" value="Methyltransf_11"/>
    <property type="match status" value="1"/>
</dbReference>
<dbReference type="AlphaFoldDB" id="A0A160TTM7"/>
<dbReference type="GO" id="GO:0032259">
    <property type="term" value="P:methylation"/>
    <property type="evidence" value="ECO:0007669"/>
    <property type="project" value="UniProtKB-KW"/>
</dbReference>
<evidence type="ECO:0000259" key="1">
    <source>
        <dbReference type="Pfam" id="PF08241"/>
    </source>
</evidence>
<dbReference type="SUPFAM" id="SSF53335">
    <property type="entry name" value="S-adenosyl-L-methionine-dependent methyltransferases"/>
    <property type="match status" value="1"/>
</dbReference>